<gene>
    <name evidence="1" type="ORF">AJ78_08124</name>
</gene>
<accession>A0A1J9PT30</accession>
<dbReference type="Proteomes" id="UP000182235">
    <property type="component" value="Unassembled WGS sequence"/>
</dbReference>
<dbReference type="EMBL" id="LGRN01000631">
    <property type="protein sequence ID" value="OJD11019.1"/>
    <property type="molecule type" value="Genomic_DNA"/>
</dbReference>
<evidence type="ECO:0000313" key="2">
    <source>
        <dbReference type="Proteomes" id="UP000182235"/>
    </source>
</evidence>
<reference evidence="1 2" key="1">
    <citation type="submission" date="2015-07" db="EMBL/GenBank/DDBJ databases">
        <title>Emmonsia species relationships and genome sequence.</title>
        <authorList>
            <consortium name="The Broad Institute Genomics Platform"/>
            <person name="Cuomo C.A."/>
            <person name="Munoz J.F."/>
            <person name="Imamovic A."/>
            <person name="Priest M.E."/>
            <person name="Young S."/>
            <person name="Clay O.K."/>
            <person name="McEwen J.G."/>
        </authorList>
    </citation>
    <scope>NUCLEOTIDE SEQUENCE [LARGE SCALE GENOMIC DNA]</scope>
    <source>
        <strain evidence="1 2">UAMH 9510</strain>
    </source>
</reference>
<organism evidence="1 2">
    <name type="scientific">Emergomyces pasteurianus Ep9510</name>
    <dbReference type="NCBI Taxonomy" id="1447872"/>
    <lineage>
        <taxon>Eukaryota</taxon>
        <taxon>Fungi</taxon>
        <taxon>Dikarya</taxon>
        <taxon>Ascomycota</taxon>
        <taxon>Pezizomycotina</taxon>
        <taxon>Eurotiomycetes</taxon>
        <taxon>Eurotiomycetidae</taxon>
        <taxon>Onygenales</taxon>
        <taxon>Ajellomycetaceae</taxon>
        <taxon>Emergomyces</taxon>
    </lineage>
</organism>
<protein>
    <submittedName>
        <fullName evidence="1">Uncharacterized protein</fullName>
    </submittedName>
</protein>
<dbReference type="STRING" id="1447872.A0A1J9PT30"/>
<dbReference type="AlphaFoldDB" id="A0A1J9PT30"/>
<name>A0A1J9PT30_9EURO</name>
<dbReference type="VEuPathDB" id="FungiDB:AJ78_08124"/>
<sequence>MIANKNLAKKWTLRLSKVEYNDQRDCRITQLMIDRNFHERELASGLLKKLRSKADDMYDIIICRSLACSAGASLFNNSTEYVCEVDAGFLVSHQESLKALRVIQQNRQRPLENLLNGHE</sequence>
<comment type="caution">
    <text evidence="1">The sequence shown here is derived from an EMBL/GenBank/DDBJ whole genome shotgun (WGS) entry which is preliminary data.</text>
</comment>
<evidence type="ECO:0000313" key="1">
    <source>
        <dbReference type="EMBL" id="OJD11019.1"/>
    </source>
</evidence>
<keyword evidence="2" id="KW-1185">Reference proteome</keyword>
<dbReference type="OrthoDB" id="2019666at2759"/>
<proteinExistence type="predicted"/>